<gene>
    <name evidence="14" type="ORF">CP98_01030</name>
</gene>
<dbReference type="EMBL" id="JGVR01000004">
    <property type="protein sequence ID" value="KEZ20309.1"/>
    <property type="molecule type" value="Genomic_DNA"/>
</dbReference>
<name>A0A084EQR7_SPHYA</name>
<evidence type="ECO:0000256" key="6">
    <source>
        <dbReference type="ARBA" id="ARBA00022989"/>
    </source>
</evidence>
<evidence type="ECO:0000256" key="10">
    <source>
        <dbReference type="SAM" id="MobiDB-lite"/>
    </source>
</evidence>
<feature type="domain" description="Flagellar M-ring N-terminal" evidence="12">
    <location>
        <begin position="73"/>
        <end position="245"/>
    </location>
</feature>
<feature type="transmembrane region" description="Helical" evidence="11">
    <location>
        <begin position="52"/>
        <end position="71"/>
    </location>
</feature>
<evidence type="ECO:0000256" key="11">
    <source>
        <dbReference type="SAM" id="Phobius"/>
    </source>
</evidence>
<dbReference type="NCBIfam" id="TIGR00206">
    <property type="entry name" value="fliF"/>
    <property type="match status" value="1"/>
</dbReference>
<feature type="compositionally biased region" description="Polar residues" evidence="10">
    <location>
        <begin position="337"/>
        <end position="369"/>
    </location>
</feature>
<evidence type="ECO:0000259" key="13">
    <source>
        <dbReference type="Pfam" id="PF08345"/>
    </source>
</evidence>
<keyword evidence="7 11" id="KW-0472">Membrane</keyword>
<feature type="region of interest" description="Disordered" evidence="10">
    <location>
        <begin position="299"/>
        <end position="379"/>
    </location>
</feature>
<comment type="similarity">
    <text evidence="3 9">Belongs to the FliF family.</text>
</comment>
<dbReference type="PRINTS" id="PR01009">
    <property type="entry name" value="FLGMRINGFLIF"/>
</dbReference>
<dbReference type="RefSeq" id="WP_037517577.1">
    <property type="nucleotide sequence ID" value="NZ_JGVR01000004.1"/>
</dbReference>
<dbReference type="Pfam" id="PF08345">
    <property type="entry name" value="YscJ_FliF_C"/>
    <property type="match status" value="1"/>
</dbReference>
<dbReference type="eggNOG" id="COG1766">
    <property type="taxonomic scope" value="Bacteria"/>
</dbReference>
<comment type="caution">
    <text evidence="14">The sequence shown here is derived from an EMBL/GenBank/DDBJ whole genome shotgun (WGS) entry which is preliminary data.</text>
</comment>
<keyword evidence="4" id="KW-1003">Cell membrane</keyword>
<evidence type="ECO:0000259" key="12">
    <source>
        <dbReference type="Pfam" id="PF01514"/>
    </source>
</evidence>
<dbReference type="PANTHER" id="PTHR30046:SF0">
    <property type="entry name" value="FLAGELLAR M-RING PROTEIN"/>
    <property type="match status" value="1"/>
</dbReference>
<keyword evidence="8 9" id="KW-0975">Bacterial flagellum</keyword>
<reference evidence="14 15" key="1">
    <citation type="submission" date="2014-03" db="EMBL/GenBank/DDBJ databases">
        <title>Genome sequence of Sphingobium yanoikuyae B1.</title>
        <authorList>
            <person name="Gan H.M."/>
            <person name="Gan H.Y."/>
            <person name="Savka M.A."/>
        </authorList>
    </citation>
    <scope>NUCLEOTIDE SEQUENCE [LARGE SCALE GENOMIC DNA]</scope>
    <source>
        <strain evidence="14 15">B1</strain>
    </source>
</reference>
<evidence type="ECO:0000256" key="9">
    <source>
        <dbReference type="PIRNR" id="PIRNR004862"/>
    </source>
</evidence>
<keyword evidence="14" id="KW-0282">Flagellum</keyword>
<dbReference type="InterPro" id="IPR045851">
    <property type="entry name" value="AMP-bd_C_sf"/>
</dbReference>
<proteinExistence type="inferred from homology"/>
<sequence length="582" mass="61874">MSENALTIDGGSAAASALPAVTGASFGNAKGVDALKARFAGFIKQPAVAKSLPLLGLLGTVAVAGAAWLALREPPQRDLFRGLPDGDKSAVAQVLDQNGIKYDFDNAGGMTVGEGDYFKAKMMLAAQGLPKSAPDGNSMIDSLPMGASRAVENEKLRGARETDLARTIEAIDSVESAKVHLAVEAPSVFLRERTKPSASVMLRLSQGRTLTDAQVSAIVHLVASSIPELNPEDISVVDQNGRLLSNNDGNAADDRQLAIQTRIEDRYRQSVVALLTPILGDGKFSAEVHAELNFAERQATRESFPQDEARLRAEQGSWSSDERGQKAGEASGIPGALSNQAPVNPTVTQTNPNGQAVTQGQTAEQQQPATPGLPPMKTEETFNRSFELGREVSVTKDAVGTVKRLSVAVALDTGADGKPRSAQEIAALEALVKGAVGFDQARGDVVALSARSFAKAEEVKAPWYEADWMSPLIRNVSALLVALLVIFGIGRPLLKRRAAAQEAKVVETAEAGQRLGREISGELTKQATENPDPSRPVTLDMISSTYDYAQRADLIRNFVKQDPDRAALVVRDLLKEGKKENA</sequence>
<dbReference type="InterPro" id="IPR006182">
    <property type="entry name" value="FliF_N_dom"/>
</dbReference>
<dbReference type="GO" id="GO:0003774">
    <property type="term" value="F:cytoskeletal motor activity"/>
    <property type="evidence" value="ECO:0007669"/>
    <property type="project" value="InterPro"/>
</dbReference>
<keyword evidence="14" id="KW-0966">Cell projection</keyword>
<evidence type="ECO:0000313" key="14">
    <source>
        <dbReference type="EMBL" id="KEZ20309.1"/>
    </source>
</evidence>
<dbReference type="PATRIC" id="fig|13690.10.peg.1070"/>
<organism evidence="14 15">
    <name type="scientific">Sphingobium yanoikuyae</name>
    <name type="common">Sphingomonas yanoikuyae</name>
    <dbReference type="NCBI Taxonomy" id="13690"/>
    <lineage>
        <taxon>Bacteria</taxon>
        <taxon>Pseudomonadati</taxon>
        <taxon>Pseudomonadota</taxon>
        <taxon>Alphaproteobacteria</taxon>
        <taxon>Sphingomonadales</taxon>
        <taxon>Sphingomonadaceae</taxon>
        <taxon>Sphingobium</taxon>
    </lineage>
</organism>
<keyword evidence="14" id="KW-0969">Cilium</keyword>
<dbReference type="PANTHER" id="PTHR30046">
    <property type="entry name" value="FLAGELLAR M-RING PROTEIN"/>
    <property type="match status" value="1"/>
</dbReference>
<keyword evidence="5 11" id="KW-0812">Transmembrane</keyword>
<dbReference type="InterPro" id="IPR013556">
    <property type="entry name" value="Flag_M-ring_C"/>
</dbReference>
<comment type="function">
    <text evidence="9">The M ring may be actively involved in energy transduction.</text>
</comment>
<evidence type="ECO:0000256" key="4">
    <source>
        <dbReference type="ARBA" id="ARBA00022475"/>
    </source>
</evidence>
<dbReference type="Gene3D" id="3.30.300.30">
    <property type="match status" value="1"/>
</dbReference>
<evidence type="ECO:0000256" key="5">
    <source>
        <dbReference type="ARBA" id="ARBA00022692"/>
    </source>
</evidence>
<keyword evidence="6 11" id="KW-1133">Transmembrane helix</keyword>
<dbReference type="GO" id="GO:0005886">
    <property type="term" value="C:plasma membrane"/>
    <property type="evidence" value="ECO:0007669"/>
    <property type="project" value="UniProtKB-SubCell"/>
</dbReference>
<feature type="region of interest" description="Disordered" evidence="10">
    <location>
        <begin position="517"/>
        <end position="537"/>
    </location>
</feature>
<feature type="transmembrane region" description="Helical" evidence="11">
    <location>
        <begin position="476"/>
        <end position="494"/>
    </location>
</feature>
<dbReference type="InterPro" id="IPR043427">
    <property type="entry name" value="YscJ/FliF"/>
</dbReference>
<evidence type="ECO:0000256" key="7">
    <source>
        <dbReference type="ARBA" id="ARBA00023136"/>
    </source>
</evidence>
<accession>A0A084EQR7</accession>
<protein>
    <recommendedName>
        <fullName evidence="9">Flagellar M-ring protein</fullName>
    </recommendedName>
</protein>
<feature type="domain" description="Flagellar M-ring C-terminal" evidence="13">
    <location>
        <begin position="275"/>
        <end position="453"/>
    </location>
</feature>
<evidence type="ECO:0000256" key="3">
    <source>
        <dbReference type="ARBA" id="ARBA00007971"/>
    </source>
</evidence>
<evidence type="ECO:0000256" key="2">
    <source>
        <dbReference type="ARBA" id="ARBA00004651"/>
    </source>
</evidence>
<evidence type="ECO:0000256" key="8">
    <source>
        <dbReference type="ARBA" id="ARBA00023143"/>
    </source>
</evidence>
<dbReference type="Proteomes" id="UP000028534">
    <property type="component" value="Unassembled WGS sequence"/>
</dbReference>
<dbReference type="GO" id="GO:0071973">
    <property type="term" value="P:bacterial-type flagellum-dependent cell motility"/>
    <property type="evidence" value="ECO:0007669"/>
    <property type="project" value="InterPro"/>
</dbReference>
<dbReference type="GO" id="GO:0009431">
    <property type="term" value="C:bacterial-type flagellum basal body, MS ring"/>
    <property type="evidence" value="ECO:0007669"/>
    <property type="project" value="InterPro"/>
</dbReference>
<evidence type="ECO:0000313" key="15">
    <source>
        <dbReference type="Proteomes" id="UP000028534"/>
    </source>
</evidence>
<dbReference type="InterPro" id="IPR000067">
    <property type="entry name" value="FlgMring_FliF"/>
</dbReference>
<dbReference type="Pfam" id="PF01514">
    <property type="entry name" value="YscJ_FliF"/>
    <property type="match status" value="1"/>
</dbReference>
<evidence type="ECO:0000256" key="1">
    <source>
        <dbReference type="ARBA" id="ARBA00004117"/>
    </source>
</evidence>
<dbReference type="AlphaFoldDB" id="A0A084EQR7"/>
<dbReference type="PIRSF" id="PIRSF004862">
    <property type="entry name" value="FliF"/>
    <property type="match status" value="1"/>
</dbReference>
<comment type="subcellular location">
    <subcellularLocation>
        <location evidence="1 9">Bacterial flagellum basal body</location>
    </subcellularLocation>
    <subcellularLocation>
        <location evidence="2">Cell membrane</location>
        <topology evidence="2">Multi-pass membrane protein</topology>
    </subcellularLocation>
</comment>
<dbReference type="STRING" id="13690.AX777_03015"/>